<accession>A0A4S4FYE0</accession>
<dbReference type="Proteomes" id="UP000307380">
    <property type="component" value="Unassembled WGS sequence"/>
</dbReference>
<evidence type="ECO:0000313" key="2">
    <source>
        <dbReference type="EMBL" id="THG35634.1"/>
    </source>
</evidence>
<dbReference type="EMBL" id="SSSN01000003">
    <property type="protein sequence ID" value="THG35634.1"/>
    <property type="molecule type" value="Genomic_DNA"/>
</dbReference>
<evidence type="ECO:0000313" key="3">
    <source>
        <dbReference type="Proteomes" id="UP000307380"/>
    </source>
</evidence>
<keyword evidence="1" id="KW-0472">Membrane</keyword>
<keyword evidence="1" id="KW-1133">Transmembrane helix</keyword>
<gene>
    <name evidence="2" type="ORF">E6C70_06255</name>
</gene>
<name>A0A4S4FYE0_9MICO</name>
<organism evidence="2 3">
    <name type="scientific">Orlajensenia flava</name>
    <dbReference type="NCBI Taxonomy" id="2565934"/>
    <lineage>
        <taxon>Bacteria</taxon>
        <taxon>Bacillati</taxon>
        <taxon>Actinomycetota</taxon>
        <taxon>Actinomycetes</taxon>
        <taxon>Micrococcales</taxon>
        <taxon>Microbacteriaceae</taxon>
        <taxon>Orlajensenia</taxon>
    </lineage>
</organism>
<evidence type="ECO:0000256" key="1">
    <source>
        <dbReference type="SAM" id="Phobius"/>
    </source>
</evidence>
<dbReference type="AlphaFoldDB" id="A0A4S4FYE0"/>
<sequence length="249" mass="24754">MTTDARRRSRGPLALIIVIVVLAALVGAFFVADNIARGIAEKQVSSEIATRIPGADPSQVTVGIGGVSFLAQLASGRFESVVVDAADVKVQGAPITLHARAASVPTDTTQPIGDVEGSAVLDEAAVNALVAASGNDAAVTLQSGTVGYEVDKTFLGIPLGFTVTAAAAPKGGTIVFTPQSAKLTAGGASFDVSSLVDSVVSDSGFSVCVASSLPAGLQISDIAVTPGQARIGFTAKDLVLADAGTTGTC</sequence>
<keyword evidence="3" id="KW-1185">Reference proteome</keyword>
<dbReference type="OrthoDB" id="5116168at2"/>
<feature type="transmembrane region" description="Helical" evidence="1">
    <location>
        <begin position="12"/>
        <end position="32"/>
    </location>
</feature>
<comment type="caution">
    <text evidence="2">The sequence shown here is derived from an EMBL/GenBank/DDBJ whole genome shotgun (WGS) entry which is preliminary data.</text>
</comment>
<protein>
    <submittedName>
        <fullName evidence="2">DUF2993 domain-containing protein</fullName>
    </submittedName>
</protein>
<keyword evidence="1" id="KW-0812">Transmembrane</keyword>
<dbReference type="Pfam" id="PF11209">
    <property type="entry name" value="LmeA"/>
    <property type="match status" value="1"/>
</dbReference>
<proteinExistence type="predicted"/>
<reference evidence="2 3" key="1">
    <citation type="submission" date="2019-04" db="EMBL/GenBank/DDBJ databases">
        <authorList>
            <person name="Jiang L."/>
        </authorList>
    </citation>
    <scope>NUCLEOTIDE SEQUENCE [LARGE SCALE GENOMIC DNA]</scope>
    <source>
        <strain evidence="2 3">YIM 131861</strain>
    </source>
</reference>
<dbReference type="InterPro" id="IPR021373">
    <property type="entry name" value="DUF2993"/>
</dbReference>
<dbReference type="RefSeq" id="WP_136423254.1">
    <property type="nucleotide sequence ID" value="NZ_SSSN01000003.1"/>
</dbReference>